<accession>A0A226X0J3</accession>
<gene>
    <name evidence="2" type="ORF">BSU04_18205</name>
</gene>
<dbReference type="Proteomes" id="UP000214720">
    <property type="component" value="Unassembled WGS sequence"/>
</dbReference>
<comment type="caution">
    <text evidence="2">The sequence shown here is derived from an EMBL/GenBank/DDBJ whole genome shotgun (WGS) entry which is preliminary data.</text>
</comment>
<evidence type="ECO:0000313" key="3">
    <source>
        <dbReference type="Proteomes" id="UP000214720"/>
    </source>
</evidence>
<feature type="compositionally biased region" description="Polar residues" evidence="1">
    <location>
        <begin position="1"/>
        <end position="11"/>
    </location>
</feature>
<dbReference type="AlphaFoldDB" id="A0A226X0J3"/>
<feature type="region of interest" description="Disordered" evidence="1">
    <location>
        <begin position="1"/>
        <end position="31"/>
    </location>
</feature>
<evidence type="ECO:0000256" key="1">
    <source>
        <dbReference type="SAM" id="MobiDB-lite"/>
    </source>
</evidence>
<feature type="compositionally biased region" description="Gly residues" evidence="1">
    <location>
        <begin position="20"/>
        <end position="31"/>
    </location>
</feature>
<reference evidence="3" key="1">
    <citation type="submission" date="2017-01" db="EMBL/GenBank/DDBJ databases">
        <title>Genome Analysis of Deinococcus marmoris KOPRI26562.</title>
        <authorList>
            <person name="Kim J.H."/>
            <person name="Oh H.-M."/>
        </authorList>
    </citation>
    <scope>NUCLEOTIDE SEQUENCE [LARGE SCALE GENOMIC DNA]</scope>
    <source>
        <strain evidence="3">PAMC 26633</strain>
    </source>
</reference>
<organism evidence="2 3">
    <name type="scientific">Caballeronia sordidicola</name>
    <name type="common">Burkholderia sordidicola</name>
    <dbReference type="NCBI Taxonomy" id="196367"/>
    <lineage>
        <taxon>Bacteria</taxon>
        <taxon>Pseudomonadati</taxon>
        <taxon>Pseudomonadota</taxon>
        <taxon>Betaproteobacteria</taxon>
        <taxon>Burkholderiales</taxon>
        <taxon>Burkholderiaceae</taxon>
        <taxon>Caballeronia</taxon>
    </lineage>
</organism>
<dbReference type="OrthoDB" id="9104263at2"/>
<sequence length="109" mass="11021">MSEVNTTMSPNSGASSSSSGGSGGDSVVGSGGGVSAQKVVEVLAKILTKQNKDFDTKLKAAEAADNKQQNVEMLKVQQAMGAVNTTQSAATACIQGLTDAQKETARASR</sequence>
<proteinExistence type="predicted"/>
<name>A0A226X0J3_CABSO</name>
<dbReference type="EMBL" id="MTHB01000110">
    <property type="protein sequence ID" value="OXC76944.1"/>
    <property type="molecule type" value="Genomic_DNA"/>
</dbReference>
<dbReference type="RefSeq" id="WP_089161756.1">
    <property type="nucleotide sequence ID" value="NZ_MTHB01000110.1"/>
</dbReference>
<evidence type="ECO:0000313" key="2">
    <source>
        <dbReference type="EMBL" id="OXC76944.1"/>
    </source>
</evidence>
<protein>
    <submittedName>
        <fullName evidence="2">Uncharacterized protein</fullName>
    </submittedName>
</protein>